<dbReference type="VEuPathDB" id="ToxoDB:TGME49_312940"/>
<gene>
    <name evidence="3" type="ORF">TGRH88_052050</name>
</gene>
<evidence type="ECO:0000256" key="2">
    <source>
        <dbReference type="SAM" id="SignalP"/>
    </source>
</evidence>
<evidence type="ECO:0008006" key="5">
    <source>
        <dbReference type="Google" id="ProtNLM"/>
    </source>
</evidence>
<protein>
    <recommendedName>
        <fullName evidence="5">Transmembrane protein</fullName>
    </recommendedName>
</protein>
<sequence>MRHRVVLGFFSLRLAKVVLTRALPSRAAQGSVIEFPLQRLGLSPLPTHAECVSLLPRSDGLRGDTASRHSALQSEMNCPNLPAPEEFVVPVFSAGPPVGKNCFHCGIRLRRGHSSPTYSFPPYCVTMSYGNGTVLMPIVRRVFIGALVGIYAYAATDVVLIPGYAQLMQKWKKGSSTPAHGGGH</sequence>
<keyword evidence="2" id="KW-0732">Signal</keyword>
<accession>A0A7J6JW70</accession>
<evidence type="ECO:0000256" key="1">
    <source>
        <dbReference type="SAM" id="Phobius"/>
    </source>
</evidence>
<keyword evidence="1" id="KW-0812">Transmembrane</keyword>
<feature type="signal peptide" evidence="2">
    <location>
        <begin position="1"/>
        <end position="22"/>
    </location>
</feature>
<reference evidence="3 4" key="1">
    <citation type="submission" date="2020-03" db="EMBL/GenBank/DDBJ databases">
        <title>Genome sequence of Toxoplasma gondii RH-88 strain.</title>
        <authorList>
            <person name="Lorenzi H.A."/>
            <person name="Venepally P."/>
            <person name="Rozenberg A."/>
            <person name="Sibley D."/>
        </authorList>
    </citation>
    <scope>NUCLEOTIDE SEQUENCE [LARGE SCALE GENOMIC DNA]</scope>
    <source>
        <strain evidence="3 4">RH-88</strain>
    </source>
</reference>
<keyword evidence="4" id="KW-1185">Reference proteome</keyword>
<feature type="transmembrane region" description="Helical" evidence="1">
    <location>
        <begin position="142"/>
        <end position="165"/>
    </location>
</feature>
<feature type="chain" id="PRO_5029615800" description="Transmembrane protein" evidence="2">
    <location>
        <begin position="23"/>
        <end position="184"/>
    </location>
</feature>
<proteinExistence type="predicted"/>
<evidence type="ECO:0000313" key="3">
    <source>
        <dbReference type="EMBL" id="KAF4639433.1"/>
    </source>
</evidence>
<organism evidence="3 4">
    <name type="scientific">Toxoplasma gondii</name>
    <dbReference type="NCBI Taxonomy" id="5811"/>
    <lineage>
        <taxon>Eukaryota</taxon>
        <taxon>Sar</taxon>
        <taxon>Alveolata</taxon>
        <taxon>Apicomplexa</taxon>
        <taxon>Conoidasida</taxon>
        <taxon>Coccidia</taxon>
        <taxon>Eucoccidiorida</taxon>
        <taxon>Eimeriorina</taxon>
        <taxon>Sarcocystidae</taxon>
        <taxon>Toxoplasma</taxon>
    </lineage>
</organism>
<dbReference type="Proteomes" id="UP000557509">
    <property type="component" value="Unassembled WGS sequence"/>
</dbReference>
<comment type="caution">
    <text evidence="3">The sequence shown here is derived from an EMBL/GenBank/DDBJ whole genome shotgun (WGS) entry which is preliminary data.</text>
</comment>
<dbReference type="EMBL" id="JAAUHK010000196">
    <property type="protein sequence ID" value="KAF4639433.1"/>
    <property type="molecule type" value="Genomic_DNA"/>
</dbReference>
<evidence type="ECO:0000313" key="4">
    <source>
        <dbReference type="Proteomes" id="UP000557509"/>
    </source>
</evidence>
<keyword evidence="1" id="KW-0472">Membrane</keyword>
<name>A0A7J6JW70_TOXGO</name>
<keyword evidence="1" id="KW-1133">Transmembrane helix</keyword>
<dbReference type="AlphaFoldDB" id="A0A7J6JW70"/>